<accession>A0ABX3CL59</accession>
<proteinExistence type="predicted"/>
<evidence type="ECO:0000313" key="2">
    <source>
        <dbReference type="Proteomes" id="UP000180194"/>
    </source>
</evidence>
<comment type="caution">
    <text evidence="1">The sequence shown here is derived from an EMBL/GenBank/DDBJ whole genome shotgun (WGS) entry which is preliminary data.</text>
</comment>
<reference evidence="1 2" key="1">
    <citation type="submission" date="2016-07" db="EMBL/GenBank/DDBJ databases">
        <title>Bacillus oceanisediminis whole genome.</title>
        <authorList>
            <person name="Pal Y."/>
            <person name="Verma A."/>
            <person name="Mual P."/>
            <person name="Srinivasan K."/>
        </authorList>
    </citation>
    <scope>NUCLEOTIDE SEQUENCE [LARGE SCALE GENOMIC DNA]</scope>
    <source>
        <strain evidence="1 2">Bhandara28</strain>
    </source>
</reference>
<evidence type="ECO:0000313" key="1">
    <source>
        <dbReference type="EMBL" id="OHX42898.1"/>
    </source>
</evidence>
<dbReference type="Gene3D" id="1.10.10.10">
    <property type="entry name" value="Winged helix-like DNA-binding domain superfamily/Winged helix DNA-binding domain"/>
    <property type="match status" value="1"/>
</dbReference>
<dbReference type="EMBL" id="MBRJ01000048">
    <property type="protein sequence ID" value="OHX42898.1"/>
    <property type="molecule type" value="Genomic_DNA"/>
</dbReference>
<keyword evidence="2" id="KW-1185">Reference proteome</keyword>
<protein>
    <recommendedName>
        <fullName evidence="3">Helix-turn-helix protein</fullName>
    </recommendedName>
</protein>
<name>A0ABX3CL59_9BACI</name>
<dbReference type="Pfam" id="PF13730">
    <property type="entry name" value="HTH_36"/>
    <property type="match status" value="1"/>
</dbReference>
<gene>
    <name evidence="1" type="ORF">BBV17_26635</name>
</gene>
<dbReference type="Proteomes" id="UP000180194">
    <property type="component" value="Unassembled WGS sequence"/>
</dbReference>
<dbReference type="RefSeq" id="WP_071159313.1">
    <property type="nucleotide sequence ID" value="NZ_MBRJ01000048.1"/>
</dbReference>
<dbReference type="SUPFAM" id="SSF46785">
    <property type="entry name" value="Winged helix' DNA-binding domain"/>
    <property type="match status" value="1"/>
</dbReference>
<organism evidence="1 2">
    <name type="scientific">Cytobacillus oceanisediminis</name>
    <dbReference type="NCBI Taxonomy" id="665099"/>
    <lineage>
        <taxon>Bacteria</taxon>
        <taxon>Bacillati</taxon>
        <taxon>Bacillota</taxon>
        <taxon>Bacilli</taxon>
        <taxon>Bacillales</taxon>
        <taxon>Bacillaceae</taxon>
        <taxon>Cytobacillus</taxon>
    </lineage>
</organism>
<dbReference type="InterPro" id="IPR036390">
    <property type="entry name" value="WH_DNA-bd_sf"/>
</dbReference>
<evidence type="ECO:0008006" key="3">
    <source>
        <dbReference type="Google" id="ProtNLM"/>
    </source>
</evidence>
<sequence>MCYIPKLARELQSFNSVEELNHHMDLHYGVLRNILTKSNDAVFYLLKKYACKVAGVCWLKQDSLASLAGVSTKTVERTIKLLKDHGVIKIFHTKRSNGLNGNCYYVLQPFSGEALVDDEEIVQIEEAENVGAGEVPEIIENTGEVTPEKKDKLFLNSQTPKNFEEENNIKARARVTKNSLNNSEIENHYKPVIDHLVENHFSEKAAKNIVGQAINILQVEPFKLLKACSKAIMKLHKRLSYPEPIFSMSAYFLSLIQDEVQPGFSKRKAKNINKSSKPESPVFYNWLEQF</sequence>
<dbReference type="InterPro" id="IPR036388">
    <property type="entry name" value="WH-like_DNA-bd_sf"/>
</dbReference>